<evidence type="ECO:0000313" key="3">
    <source>
        <dbReference type="RefSeq" id="XP_015959707.1"/>
    </source>
</evidence>
<keyword evidence="2" id="KW-1185">Reference proteome</keyword>
<dbReference type="SUPFAM" id="SSF53098">
    <property type="entry name" value="Ribonuclease H-like"/>
    <property type="match status" value="1"/>
</dbReference>
<evidence type="ECO:0000313" key="2">
    <source>
        <dbReference type="Proteomes" id="UP000515211"/>
    </source>
</evidence>
<gene>
    <name evidence="3" type="primary">LOC107483605</name>
</gene>
<dbReference type="InterPro" id="IPR012337">
    <property type="entry name" value="RNaseH-like_sf"/>
</dbReference>
<dbReference type="KEGG" id="adu:107483605"/>
<dbReference type="Gene3D" id="3.30.420.10">
    <property type="entry name" value="Ribonuclease H-like superfamily/Ribonuclease H"/>
    <property type="match status" value="1"/>
</dbReference>
<dbReference type="GO" id="GO:0015074">
    <property type="term" value="P:DNA integration"/>
    <property type="evidence" value="ECO:0007669"/>
    <property type="project" value="InterPro"/>
</dbReference>
<name>A0A6P4CZX0_ARADU</name>
<proteinExistence type="predicted"/>
<dbReference type="PANTHER" id="PTHR48475">
    <property type="entry name" value="RIBONUCLEASE H"/>
    <property type="match status" value="1"/>
</dbReference>
<dbReference type="GO" id="GO:0003676">
    <property type="term" value="F:nucleic acid binding"/>
    <property type="evidence" value="ECO:0007669"/>
    <property type="project" value="InterPro"/>
</dbReference>
<feature type="domain" description="Integrase catalytic" evidence="1">
    <location>
        <begin position="1"/>
        <end position="86"/>
    </location>
</feature>
<accession>A0A6P4CZX0</accession>
<dbReference type="InterPro" id="IPR036397">
    <property type="entry name" value="RNaseH_sf"/>
</dbReference>
<dbReference type="Proteomes" id="UP000515211">
    <property type="component" value="Chromosome 4"/>
</dbReference>
<organism evidence="2 3">
    <name type="scientific">Arachis duranensis</name>
    <name type="common">Wild peanut</name>
    <dbReference type="NCBI Taxonomy" id="130453"/>
    <lineage>
        <taxon>Eukaryota</taxon>
        <taxon>Viridiplantae</taxon>
        <taxon>Streptophyta</taxon>
        <taxon>Embryophyta</taxon>
        <taxon>Tracheophyta</taxon>
        <taxon>Spermatophyta</taxon>
        <taxon>Magnoliopsida</taxon>
        <taxon>eudicotyledons</taxon>
        <taxon>Gunneridae</taxon>
        <taxon>Pentapetalae</taxon>
        <taxon>rosids</taxon>
        <taxon>fabids</taxon>
        <taxon>Fabales</taxon>
        <taxon>Fabaceae</taxon>
        <taxon>Papilionoideae</taxon>
        <taxon>50 kb inversion clade</taxon>
        <taxon>dalbergioids sensu lato</taxon>
        <taxon>Dalbergieae</taxon>
        <taxon>Pterocarpus clade</taxon>
        <taxon>Arachis</taxon>
    </lineage>
</organism>
<dbReference type="PANTHER" id="PTHR48475:SF2">
    <property type="entry name" value="RIBONUCLEASE H"/>
    <property type="match status" value="1"/>
</dbReference>
<protein>
    <submittedName>
        <fullName evidence="3">Uncharacterized protein LOC107483605</fullName>
    </submittedName>
</protein>
<dbReference type="AlphaFoldDB" id="A0A6P4CZX0"/>
<reference evidence="2" key="1">
    <citation type="journal article" date="2016" name="Nat. Genet.">
        <title>The genome sequences of Arachis duranensis and Arachis ipaensis, the diploid ancestors of cultivated peanut.</title>
        <authorList>
            <person name="Bertioli D.J."/>
            <person name="Cannon S.B."/>
            <person name="Froenicke L."/>
            <person name="Huang G."/>
            <person name="Farmer A.D."/>
            <person name="Cannon E.K."/>
            <person name="Liu X."/>
            <person name="Gao D."/>
            <person name="Clevenger J."/>
            <person name="Dash S."/>
            <person name="Ren L."/>
            <person name="Moretzsohn M.C."/>
            <person name="Shirasawa K."/>
            <person name="Huang W."/>
            <person name="Vidigal B."/>
            <person name="Abernathy B."/>
            <person name="Chu Y."/>
            <person name="Niederhuth C.E."/>
            <person name="Umale P."/>
            <person name="Araujo A.C."/>
            <person name="Kozik A."/>
            <person name="Kim K.D."/>
            <person name="Burow M.D."/>
            <person name="Varshney R.K."/>
            <person name="Wang X."/>
            <person name="Zhang X."/>
            <person name="Barkley N."/>
            <person name="Guimaraes P.M."/>
            <person name="Isobe S."/>
            <person name="Guo B."/>
            <person name="Liao B."/>
            <person name="Stalker H.T."/>
            <person name="Schmitz R.J."/>
            <person name="Scheffler B.E."/>
            <person name="Leal-Bertioli S.C."/>
            <person name="Xun X."/>
            <person name="Jackson S.A."/>
            <person name="Michelmore R."/>
            <person name="Ozias-Akins P."/>
        </authorList>
    </citation>
    <scope>NUCLEOTIDE SEQUENCE [LARGE SCALE GENOMIC DNA]</scope>
    <source>
        <strain evidence="2">cv. V14167</strain>
    </source>
</reference>
<reference evidence="3" key="2">
    <citation type="submission" date="2025-08" db="UniProtKB">
        <authorList>
            <consortium name="RefSeq"/>
        </authorList>
    </citation>
    <scope>IDENTIFICATION</scope>
    <source>
        <tissue evidence="3">Whole plant</tissue>
    </source>
</reference>
<sequence length="162" mass="18194">MQFADKKFGEFLSELGIKEKFSSVEHSQSNGQVEAANKVILKGLKKRLDQKKGSWADELASVIWSYRTTAQSSTGEAPFRLTYGVDAVIPVEVGELSLRLLLGGRDEAVEKDLIEESRQMAHFTEIMIKQRLALRYNSKVLKRSLEEGDLVLRHNDIGSPTL</sequence>
<dbReference type="GeneID" id="107483605"/>
<dbReference type="PROSITE" id="PS50994">
    <property type="entry name" value="INTEGRASE"/>
    <property type="match status" value="1"/>
</dbReference>
<evidence type="ECO:0000259" key="1">
    <source>
        <dbReference type="PROSITE" id="PS50994"/>
    </source>
</evidence>
<dbReference type="RefSeq" id="XP_015959707.1">
    <property type="nucleotide sequence ID" value="XM_016104221.1"/>
</dbReference>
<dbReference type="InterPro" id="IPR001584">
    <property type="entry name" value="Integrase_cat-core"/>
</dbReference>